<reference evidence="3 4" key="1">
    <citation type="submission" date="2016-03" db="EMBL/GenBank/DDBJ databases">
        <title>Comparative genomics of Pseudogymnoascus destructans, the fungus causing white-nose syndrome of bats.</title>
        <authorList>
            <person name="Palmer J.M."/>
            <person name="Drees K.P."/>
            <person name="Foster J.T."/>
            <person name="Lindner D.L."/>
        </authorList>
    </citation>
    <scope>NUCLEOTIDE SEQUENCE [LARGE SCALE GENOMIC DNA]</scope>
    <source>
        <strain evidence="3 4">UAMH 10579</strain>
    </source>
</reference>
<dbReference type="PANTHER" id="PTHR40018">
    <property type="entry name" value="[PSI+] INDUCTION PROTEIN 2"/>
    <property type="match status" value="1"/>
</dbReference>
<feature type="transmembrane region" description="Helical" evidence="2">
    <location>
        <begin position="52"/>
        <end position="71"/>
    </location>
</feature>
<feature type="compositionally biased region" description="Gly residues" evidence="1">
    <location>
        <begin position="477"/>
        <end position="486"/>
    </location>
</feature>
<dbReference type="GO" id="GO:0005935">
    <property type="term" value="C:cellular bud neck"/>
    <property type="evidence" value="ECO:0007669"/>
    <property type="project" value="TreeGrafter"/>
</dbReference>
<dbReference type="AlphaFoldDB" id="A0A1B8GJ20"/>
<proteinExistence type="predicted"/>
<keyword evidence="4" id="KW-1185">Reference proteome</keyword>
<keyword evidence="2" id="KW-0472">Membrane</keyword>
<feature type="compositionally biased region" description="Gly residues" evidence="1">
    <location>
        <begin position="328"/>
        <end position="337"/>
    </location>
</feature>
<feature type="compositionally biased region" description="Gly residues" evidence="1">
    <location>
        <begin position="401"/>
        <end position="413"/>
    </location>
</feature>
<dbReference type="InterPro" id="IPR037504">
    <property type="entry name" value="PSI_induc_2"/>
</dbReference>
<feature type="compositionally biased region" description="Basic and acidic residues" evidence="1">
    <location>
        <begin position="349"/>
        <end position="364"/>
    </location>
</feature>
<reference evidence="4" key="2">
    <citation type="journal article" date="2018" name="Nat. Commun.">
        <title>Extreme sensitivity to ultraviolet light in the fungal pathogen causing white-nose syndrome of bats.</title>
        <authorList>
            <person name="Palmer J.M."/>
            <person name="Drees K.P."/>
            <person name="Foster J.T."/>
            <person name="Lindner D.L."/>
        </authorList>
    </citation>
    <scope>NUCLEOTIDE SEQUENCE [LARGE SCALE GENOMIC DNA]</scope>
    <source>
        <strain evidence="4">UAMH 10579</strain>
    </source>
</reference>
<evidence type="ECO:0008006" key="5">
    <source>
        <dbReference type="Google" id="ProtNLM"/>
    </source>
</evidence>
<dbReference type="Proteomes" id="UP000091956">
    <property type="component" value="Unassembled WGS sequence"/>
</dbReference>
<dbReference type="OrthoDB" id="5401332at2759"/>
<accession>A0A1B8GJ20</accession>
<keyword evidence="2" id="KW-0812">Transmembrane</keyword>
<evidence type="ECO:0000256" key="1">
    <source>
        <dbReference type="SAM" id="MobiDB-lite"/>
    </source>
</evidence>
<sequence>MPTIDVAMARSVSREMLLGLQNRDLAESANNVKTSFSSWDNCMKATYCKWPIIAAIIVGGLIVLSVVWCIVRCCCCGMSCCCSCFNCLKCCGNCCGCCDSPDKKHKHLDEPYFPPAFAPHSGYKAPDPMMSGGGAPGTPFSPAPSYARFETGPNGMAIDPPKPVNDDALPPMPSWDSAAKRRISIEDEPGAVELGELDPVTGQRMPLMTGAAGAGAISRTNSPGIGTASAGASPYGHPNGGAGGYMSPGPNGRPNDQFSRNNSNNGYGGDQGLSPIGPPGQAYGGRGYSPQNQNQFIGQAQGGPDEQYGNHAIGNAYGDDRQSPYPGDNGGPQGGAFGVMPAPGFGQHQRNDSGQRPFTADRAHVPAGPLGGGGYSGSDESYANAPRMGSPPILSNTSGYGPRGGSPPQGGYRGATPVDSSGGYRGGMGMPMPMPQRVDSPQGGYRGPPQRVDSPQGFRGPPQGFGGPPPQQRMGSPGPGRGGFGQGPERRGSPGPGPGGFGQGPERRGSPGPGPGGFGPPRRTNTGGMGSPAPPSYASRSPGGGNGGGGGGYGDRW</sequence>
<feature type="region of interest" description="Disordered" evidence="1">
    <location>
        <begin position="214"/>
        <end position="557"/>
    </location>
</feature>
<dbReference type="RefSeq" id="XP_018129548.1">
    <property type="nucleotide sequence ID" value="XM_018275868.2"/>
</dbReference>
<evidence type="ECO:0000313" key="3">
    <source>
        <dbReference type="EMBL" id="OBT95815.1"/>
    </source>
</evidence>
<evidence type="ECO:0000313" key="4">
    <source>
        <dbReference type="Proteomes" id="UP000091956"/>
    </source>
</evidence>
<feature type="compositionally biased region" description="Polar residues" evidence="1">
    <location>
        <begin position="254"/>
        <end position="265"/>
    </location>
</feature>
<dbReference type="EMBL" id="KV460233">
    <property type="protein sequence ID" value="OBT95815.1"/>
    <property type="molecule type" value="Genomic_DNA"/>
</dbReference>
<protein>
    <recommendedName>
        <fullName evidence="5">Fibroin-3 related protein</fullName>
    </recommendedName>
</protein>
<organism evidence="3 4">
    <name type="scientific">Pseudogymnoascus verrucosus</name>
    <dbReference type="NCBI Taxonomy" id="342668"/>
    <lineage>
        <taxon>Eukaryota</taxon>
        <taxon>Fungi</taxon>
        <taxon>Dikarya</taxon>
        <taxon>Ascomycota</taxon>
        <taxon>Pezizomycotina</taxon>
        <taxon>Leotiomycetes</taxon>
        <taxon>Thelebolales</taxon>
        <taxon>Thelebolaceae</taxon>
        <taxon>Pseudogymnoascus</taxon>
    </lineage>
</organism>
<evidence type="ECO:0000256" key="2">
    <source>
        <dbReference type="SAM" id="Phobius"/>
    </source>
</evidence>
<keyword evidence="2" id="KW-1133">Transmembrane helix</keyword>
<gene>
    <name evidence="3" type="ORF">VE01_06420</name>
</gene>
<name>A0A1B8GJ20_9PEZI</name>
<dbReference type="STRING" id="342668.A0A1B8GJ20"/>
<dbReference type="PANTHER" id="PTHR40018:SF1">
    <property type="entry name" value="[PSI+] INDUCTION PROTEIN 2"/>
    <property type="match status" value="1"/>
</dbReference>
<dbReference type="GeneID" id="28839806"/>
<feature type="compositionally biased region" description="Gly residues" evidence="1">
    <location>
        <begin position="542"/>
        <end position="557"/>
    </location>
</feature>
<feature type="compositionally biased region" description="Polar residues" evidence="1">
    <location>
        <begin position="289"/>
        <end position="298"/>
    </location>
</feature>
<dbReference type="GO" id="GO:0005886">
    <property type="term" value="C:plasma membrane"/>
    <property type="evidence" value="ECO:0007669"/>
    <property type="project" value="TreeGrafter"/>
</dbReference>